<dbReference type="InterPro" id="IPR031705">
    <property type="entry name" value="Glyco_hydro_36_C"/>
</dbReference>
<dbReference type="Gene3D" id="2.70.98.60">
    <property type="entry name" value="alpha-galactosidase from lactobacil brevis"/>
    <property type="match status" value="1"/>
</dbReference>
<dbReference type="CDD" id="cd14791">
    <property type="entry name" value="GH36"/>
    <property type="match status" value="1"/>
</dbReference>
<proteinExistence type="inferred from homology"/>
<evidence type="ECO:0000256" key="6">
    <source>
        <dbReference type="PIRSR" id="PIRSR005536-1"/>
    </source>
</evidence>
<feature type="active site" description="Proton donor" evidence="6">
    <location>
        <position position="526"/>
    </location>
</feature>
<feature type="domain" description="Glycosyl hydrolase family 36 C-terminal" evidence="8">
    <location>
        <begin position="627"/>
        <end position="706"/>
    </location>
</feature>
<dbReference type="InterPro" id="IPR013780">
    <property type="entry name" value="Glyco_hydro_b"/>
</dbReference>
<evidence type="ECO:0000256" key="4">
    <source>
        <dbReference type="ARBA" id="ARBA00023295"/>
    </source>
</evidence>
<evidence type="ECO:0000313" key="11">
    <source>
        <dbReference type="Proteomes" id="UP000262969"/>
    </source>
</evidence>
<feature type="binding site" evidence="7">
    <location>
        <position position="177"/>
    </location>
    <ligand>
        <name>substrate</name>
    </ligand>
</feature>
<dbReference type="PANTHER" id="PTHR43053">
    <property type="entry name" value="GLYCOSIDASE FAMILY 31"/>
    <property type="match status" value="1"/>
</dbReference>
<gene>
    <name evidence="10" type="ORF">DHW61_06755</name>
</gene>
<dbReference type="InterPro" id="IPR000111">
    <property type="entry name" value="Glyco_hydro_27/36_CS"/>
</dbReference>
<dbReference type="InterPro" id="IPR013785">
    <property type="entry name" value="Aldolase_TIM"/>
</dbReference>
<dbReference type="EC" id="3.2.1.22" evidence="2 5"/>
<comment type="catalytic activity">
    <reaction evidence="1 5">
        <text>Hydrolysis of terminal, non-reducing alpha-D-galactose residues in alpha-D-galactosides, including galactose oligosaccharides, galactomannans and galactolipids.</text>
        <dbReference type="EC" id="3.2.1.22"/>
    </reaction>
</comment>
<evidence type="ECO:0000256" key="1">
    <source>
        <dbReference type="ARBA" id="ARBA00001255"/>
    </source>
</evidence>
<organism evidence="10 11">
    <name type="scientific">Lachnoclostridium phytofermentans</name>
    <dbReference type="NCBI Taxonomy" id="66219"/>
    <lineage>
        <taxon>Bacteria</taxon>
        <taxon>Bacillati</taxon>
        <taxon>Bacillota</taxon>
        <taxon>Clostridia</taxon>
        <taxon>Lachnospirales</taxon>
        <taxon>Lachnospiraceae</taxon>
    </lineage>
</organism>
<dbReference type="Gene3D" id="2.60.40.1180">
    <property type="entry name" value="Golgi alpha-mannosidase II"/>
    <property type="match status" value="1"/>
</dbReference>
<dbReference type="Pfam" id="PF02065">
    <property type="entry name" value="Melibiase"/>
    <property type="match status" value="1"/>
</dbReference>
<dbReference type="PRINTS" id="PR00743">
    <property type="entry name" value="GLHYDRLASE36"/>
</dbReference>
<dbReference type="SUPFAM" id="SSF51445">
    <property type="entry name" value="(Trans)glycosidases"/>
    <property type="match status" value="1"/>
</dbReference>
<comment type="caution">
    <text evidence="10">The sequence shown here is derived from an EMBL/GenBank/DDBJ whole genome shotgun (WGS) entry which is preliminary data.</text>
</comment>
<dbReference type="PROSITE" id="PS00512">
    <property type="entry name" value="ALPHA_GALACTOSIDASE"/>
    <property type="match status" value="1"/>
</dbReference>
<evidence type="ECO:0000256" key="3">
    <source>
        <dbReference type="ARBA" id="ARBA00022801"/>
    </source>
</evidence>
<dbReference type="GO" id="GO:0004557">
    <property type="term" value="F:alpha-galactosidase activity"/>
    <property type="evidence" value="ECO:0007669"/>
    <property type="project" value="UniProtKB-UniRule"/>
</dbReference>
<dbReference type="GO" id="GO:0016052">
    <property type="term" value="P:carbohydrate catabolic process"/>
    <property type="evidence" value="ECO:0007669"/>
    <property type="project" value="InterPro"/>
</dbReference>
<dbReference type="Proteomes" id="UP000262969">
    <property type="component" value="Unassembled WGS sequence"/>
</dbReference>
<dbReference type="FunFam" id="3.20.20.70:FF:000118">
    <property type="entry name" value="Alpha-galactosidase"/>
    <property type="match status" value="1"/>
</dbReference>
<feature type="binding site" evidence="7">
    <location>
        <begin position="344"/>
        <end position="345"/>
    </location>
    <ligand>
        <name>substrate</name>
    </ligand>
</feature>
<evidence type="ECO:0000256" key="7">
    <source>
        <dbReference type="PIRSR" id="PIRSR005536-2"/>
    </source>
</evidence>
<dbReference type="PANTHER" id="PTHR43053:SF3">
    <property type="entry name" value="ALPHA-GALACTOSIDASE C-RELATED"/>
    <property type="match status" value="1"/>
</dbReference>
<evidence type="ECO:0000259" key="8">
    <source>
        <dbReference type="Pfam" id="PF16874"/>
    </source>
</evidence>
<feature type="binding site" evidence="7">
    <location>
        <position position="526"/>
    </location>
    <ligand>
        <name>substrate</name>
    </ligand>
</feature>
<reference evidence="10 11" key="1">
    <citation type="journal article" date="2018" name="Nat. Biotechnol.">
        <title>A standardized bacterial taxonomy based on genome phylogeny substantially revises the tree of life.</title>
        <authorList>
            <person name="Parks D.H."/>
            <person name="Chuvochina M."/>
            <person name="Waite D.W."/>
            <person name="Rinke C."/>
            <person name="Skarshewski A."/>
            <person name="Chaumeil P.A."/>
            <person name="Hugenholtz P."/>
        </authorList>
    </citation>
    <scope>NUCLEOTIDE SEQUENCE [LARGE SCALE GENOMIC DNA]</scope>
    <source>
        <strain evidence="10">UBA11728</strain>
    </source>
</reference>
<dbReference type="AlphaFoldDB" id="A0A3D2X563"/>
<dbReference type="InterPro" id="IPR050985">
    <property type="entry name" value="Alpha-glycosidase_related"/>
</dbReference>
<dbReference type="EMBL" id="DPVV01000226">
    <property type="protein sequence ID" value="HCL02106.1"/>
    <property type="molecule type" value="Genomic_DNA"/>
</dbReference>
<evidence type="ECO:0000259" key="9">
    <source>
        <dbReference type="Pfam" id="PF16875"/>
    </source>
</evidence>
<feature type="active site" description="Nucleophile" evidence="6">
    <location>
        <position position="456"/>
    </location>
</feature>
<dbReference type="Pfam" id="PF16875">
    <property type="entry name" value="Glyco_hydro_36N"/>
    <property type="match status" value="1"/>
</dbReference>
<feature type="binding site" evidence="7">
    <location>
        <begin position="454"/>
        <end position="458"/>
    </location>
    <ligand>
        <name>substrate</name>
    </ligand>
</feature>
<accession>A0A3D2X563</accession>
<dbReference type="Gene3D" id="3.20.20.70">
    <property type="entry name" value="Aldolase class I"/>
    <property type="match status" value="1"/>
</dbReference>
<dbReference type="PIRSF" id="PIRSF005536">
    <property type="entry name" value="Agal"/>
    <property type="match status" value="1"/>
</dbReference>
<dbReference type="InterPro" id="IPR002252">
    <property type="entry name" value="Glyco_hydro_36"/>
</dbReference>
<keyword evidence="3 5" id="KW-0378">Hydrolase</keyword>
<sequence>MSILENQQLGHLYFGKQINCSGLLKQSLQHRERGVQSCVFEGDITFSLEDTPRVYPEYGTTDYRHPAYQIKNKDGNTISHLVYKSHKIFDGKPNLMGLPATYVRDDTEAKTLEITLEDTYLSLETILKFTIFRDYDAITRSVEFRNHGDELTILNAQSTCIDFSDADYVMYHLDGAWARERHITKRKLVHGMQSIESTYGASSAFHNPFLALAREEATEVQGEVFGFNLIYSGSFLASVEVNAFDLTRVCMGINPFDFAWQLEKEGSFQTPEVVMVYSDSGFNEMSHTYHSLYRNNLARGEWKDQTTPIYLNNWEATYFNFNEEKLVALAKEARALGIEMLVLDDGWFGNRNDDTTSLGDWYENKEKLPNGLHGLAKKINSLGLSFGLWVEPEMVNKDSKLYHEHPEWVIQVPGQHMSHGRNQYVLDLSNPEVVDYLYLQLVSILSSANITYIKWDMNRTMTEIGSSYLKKENQKEATHRYILGLYNLLERLTTRFPKVLFESCASGGNRFDGGMLYYMPQAWTSDNTDAVERLNVQYGTSFVYPLRSMASYISPSPNHQQGRSTNIRMRAEVAYFGTFGFGLDITKLSDEEKEIAKEVIEEAKRNRRLIQYGDFYRLESPFQSNYVSWLCTNQSKTEVILGYYKILSKANPGSRRIKLRGLMEDKEYLCEETNEIYSGNQLMYFGFILPMEEVKEGDFISHIYHFHEVSSISKAGKNI</sequence>
<evidence type="ECO:0000313" key="10">
    <source>
        <dbReference type="EMBL" id="HCL02106.1"/>
    </source>
</evidence>
<name>A0A3D2X563_9FIRM</name>
<dbReference type="InterPro" id="IPR031704">
    <property type="entry name" value="Glyco_hydro_36_N"/>
</dbReference>
<dbReference type="Pfam" id="PF16874">
    <property type="entry name" value="Glyco_hydro_36C"/>
    <property type="match status" value="1"/>
</dbReference>
<feature type="binding site" evidence="7">
    <location>
        <position position="421"/>
    </location>
    <ligand>
        <name>substrate</name>
    </ligand>
</feature>
<comment type="similarity">
    <text evidence="5">Belongs to the glycosyl hydrolase.</text>
</comment>
<evidence type="ECO:0000256" key="2">
    <source>
        <dbReference type="ARBA" id="ARBA00012755"/>
    </source>
</evidence>
<feature type="binding site" evidence="7">
    <location>
        <position position="504"/>
    </location>
    <ligand>
        <name>substrate</name>
    </ligand>
</feature>
<dbReference type="InterPro" id="IPR017853">
    <property type="entry name" value="GH"/>
</dbReference>
<evidence type="ECO:0000256" key="5">
    <source>
        <dbReference type="PIRNR" id="PIRNR005536"/>
    </source>
</evidence>
<protein>
    <recommendedName>
        <fullName evidence="2 5">Alpha-galactosidase</fullName>
        <ecNumber evidence="2 5">3.2.1.22</ecNumber>
    </recommendedName>
</protein>
<keyword evidence="4 5" id="KW-0326">Glycosidase</keyword>
<feature type="domain" description="Glycosyl hydrolase family 36 N-terminal" evidence="9">
    <location>
        <begin position="8"/>
        <end position="263"/>
    </location>
</feature>
<dbReference type="InterPro" id="IPR038417">
    <property type="entry name" value="Alpga-gal_N_sf"/>
</dbReference>